<sequence>MDGASLFAGGGDALLTPPPRGASLSATGPASKATGVLPGAAPSAVAAANTAGGSVTEGTAPPPAGRSFSFAARTGQPQQPRRCVTESRLTSNAVAAAASSASGHRLQRPNGLLGYAASAAEADGGGCPQASPAAAASIRRASMTEGGYVGAAVRAPSMTHSSRPRLAWAAVPPLTQQQCAVLPASEGQRGAEASSSLPCFAGPGGAGEQAVRPWLRARSGRFMRAIKGIFQQGQHQTVRSTPRASALGDDTPVGAGAPQSTTASGRASSPSSVTGVRAAPDSEAAPSAGAGYNKKNRVDMTRIVGSKWTAMQETMGWRHFRVIQCRKGSGALAFVQMQASCDPATQLWMNAANLKDRDLWAAGWLQKSEMENPQGAMAGGVTCRACSGTGATPCPACDATGAVLLPPSALGLPPVPSVSHPAGEPEGGAGAADGSRSGSRSGSPLGGAGLGGSLGRRGGSDSGASTRPGVASGAGGEAAERAPGAEGLLASKDPALQGL</sequence>
<feature type="compositionally biased region" description="Low complexity" evidence="1">
    <location>
        <begin position="462"/>
        <end position="471"/>
    </location>
</feature>
<feature type="compositionally biased region" description="Polar residues" evidence="1">
    <location>
        <begin position="231"/>
        <end position="243"/>
    </location>
</feature>
<dbReference type="Pfam" id="PF09493">
    <property type="entry name" value="DUF2389"/>
    <property type="match status" value="1"/>
</dbReference>
<name>A0A150G878_GONPE</name>
<dbReference type="NCBIfam" id="TIGR02450">
    <property type="entry name" value="TIGR02450 family Trp-rich protein"/>
    <property type="match status" value="1"/>
</dbReference>
<reference evidence="3" key="1">
    <citation type="journal article" date="2016" name="Nat. Commun.">
        <title>The Gonium pectorale genome demonstrates co-option of cell cycle regulation during the evolution of multicellularity.</title>
        <authorList>
            <person name="Hanschen E.R."/>
            <person name="Marriage T.N."/>
            <person name="Ferris P.J."/>
            <person name="Hamaji T."/>
            <person name="Toyoda A."/>
            <person name="Fujiyama A."/>
            <person name="Neme R."/>
            <person name="Noguchi H."/>
            <person name="Minakuchi Y."/>
            <person name="Suzuki M."/>
            <person name="Kawai-Toyooka H."/>
            <person name="Smith D.R."/>
            <person name="Sparks H."/>
            <person name="Anderson J."/>
            <person name="Bakaric R."/>
            <person name="Luria V."/>
            <person name="Karger A."/>
            <person name="Kirschner M.W."/>
            <person name="Durand P.M."/>
            <person name="Michod R.E."/>
            <person name="Nozaki H."/>
            <person name="Olson B.J."/>
        </authorList>
    </citation>
    <scope>NUCLEOTIDE SEQUENCE [LARGE SCALE GENOMIC DNA]</scope>
    <source>
        <strain evidence="3">NIES-2863</strain>
    </source>
</reference>
<feature type="compositionally biased region" description="Low complexity" evidence="1">
    <location>
        <begin position="38"/>
        <end position="56"/>
    </location>
</feature>
<feature type="region of interest" description="Disordered" evidence="1">
    <location>
        <begin position="414"/>
        <end position="499"/>
    </location>
</feature>
<protein>
    <submittedName>
        <fullName evidence="2">Uncharacterized protein</fullName>
    </submittedName>
</protein>
<evidence type="ECO:0000313" key="3">
    <source>
        <dbReference type="Proteomes" id="UP000075714"/>
    </source>
</evidence>
<gene>
    <name evidence="2" type="ORF">GPECTOR_50g558</name>
</gene>
<feature type="compositionally biased region" description="Low complexity" evidence="1">
    <location>
        <begin position="432"/>
        <end position="443"/>
    </location>
</feature>
<keyword evidence="3" id="KW-1185">Reference proteome</keyword>
<feature type="region of interest" description="Disordered" evidence="1">
    <location>
        <begin position="1"/>
        <end position="83"/>
    </location>
</feature>
<feature type="compositionally biased region" description="Polar residues" evidence="1">
    <location>
        <begin position="258"/>
        <end position="274"/>
    </location>
</feature>
<accession>A0A150G878</accession>
<feature type="compositionally biased region" description="Gly residues" evidence="1">
    <location>
        <begin position="444"/>
        <end position="461"/>
    </location>
</feature>
<proteinExistence type="predicted"/>
<dbReference type="AlphaFoldDB" id="A0A150G878"/>
<evidence type="ECO:0000313" key="2">
    <source>
        <dbReference type="EMBL" id="KXZ45765.1"/>
    </source>
</evidence>
<comment type="caution">
    <text evidence="2">The sequence shown here is derived from an EMBL/GenBank/DDBJ whole genome shotgun (WGS) entry which is preliminary data.</text>
</comment>
<evidence type="ECO:0000256" key="1">
    <source>
        <dbReference type="SAM" id="MobiDB-lite"/>
    </source>
</evidence>
<dbReference type="Proteomes" id="UP000075714">
    <property type="component" value="Unassembled WGS sequence"/>
</dbReference>
<feature type="region of interest" description="Disordered" evidence="1">
    <location>
        <begin position="231"/>
        <end position="293"/>
    </location>
</feature>
<dbReference type="InterPro" id="IPR012663">
    <property type="entry name" value="CHP02450_Tryp"/>
</dbReference>
<dbReference type="EMBL" id="LSYV01000051">
    <property type="protein sequence ID" value="KXZ45765.1"/>
    <property type="molecule type" value="Genomic_DNA"/>
</dbReference>
<organism evidence="2 3">
    <name type="scientific">Gonium pectorale</name>
    <name type="common">Green alga</name>
    <dbReference type="NCBI Taxonomy" id="33097"/>
    <lineage>
        <taxon>Eukaryota</taxon>
        <taxon>Viridiplantae</taxon>
        <taxon>Chlorophyta</taxon>
        <taxon>core chlorophytes</taxon>
        <taxon>Chlorophyceae</taxon>
        <taxon>CS clade</taxon>
        <taxon>Chlamydomonadales</taxon>
        <taxon>Volvocaceae</taxon>
        <taxon>Gonium</taxon>
    </lineage>
</organism>
<dbReference type="OrthoDB" id="2946at2759"/>